<feature type="domain" description="RdRp catalytic" evidence="6">
    <location>
        <begin position="402"/>
        <end position="515"/>
    </location>
</feature>
<dbReference type="PROSITE" id="PS50507">
    <property type="entry name" value="RDRP_SSRNA_POS"/>
    <property type="match status" value="1"/>
</dbReference>
<dbReference type="InterPro" id="IPR001788">
    <property type="entry name" value="RNA-dep_RNA_pol_alsuvir"/>
</dbReference>
<dbReference type="InterPro" id="IPR043502">
    <property type="entry name" value="DNA/RNA_pol_sf"/>
</dbReference>
<dbReference type="Pfam" id="PF00978">
    <property type="entry name" value="RdRP_2"/>
    <property type="match status" value="1"/>
</dbReference>
<evidence type="ECO:0000313" key="7">
    <source>
        <dbReference type="EMBL" id="AHY22372.1"/>
    </source>
</evidence>
<evidence type="ECO:0000256" key="5">
    <source>
        <dbReference type="ARBA" id="ARBA00022953"/>
    </source>
</evidence>
<keyword evidence="5" id="KW-0693">Viral RNA replication</keyword>
<evidence type="ECO:0000256" key="3">
    <source>
        <dbReference type="ARBA" id="ARBA00022695"/>
    </source>
</evidence>
<dbReference type="InterPro" id="IPR007094">
    <property type="entry name" value="RNA-dir_pol_PSvirus"/>
</dbReference>
<dbReference type="CDD" id="cd23251">
    <property type="entry name" value="Virgaviridae_RdRp"/>
    <property type="match status" value="1"/>
</dbReference>
<keyword evidence="3" id="KW-0548">Nucleotidyltransferase</keyword>
<organism evidence="7">
    <name type="scientific">Barley stripe mosaic virus</name>
    <name type="common">BSMV</name>
    <dbReference type="NCBI Taxonomy" id="12327"/>
    <lineage>
        <taxon>Viruses</taxon>
        <taxon>Riboviria</taxon>
        <taxon>Orthornavirae</taxon>
        <taxon>Kitrinoviricota</taxon>
        <taxon>Alsuviricetes</taxon>
        <taxon>Martellivirales</taxon>
        <taxon>Virgaviridae</taxon>
        <taxon>Hordeivirus</taxon>
        <taxon>Hordeivirus hordei</taxon>
    </lineage>
</organism>
<organismHost>
    <name type="scientific">Hordeum vulgare</name>
    <name type="common">Barley</name>
    <dbReference type="NCBI Taxonomy" id="4513"/>
</organismHost>
<dbReference type="GO" id="GO:0006351">
    <property type="term" value="P:DNA-templated transcription"/>
    <property type="evidence" value="ECO:0007669"/>
    <property type="project" value="InterPro"/>
</dbReference>
<evidence type="ECO:0000256" key="1">
    <source>
        <dbReference type="ARBA" id="ARBA00022484"/>
    </source>
</evidence>
<evidence type="ECO:0000256" key="4">
    <source>
        <dbReference type="ARBA" id="ARBA00022741"/>
    </source>
</evidence>
<dbReference type="GO" id="GO:0000166">
    <property type="term" value="F:nucleotide binding"/>
    <property type="evidence" value="ECO:0007669"/>
    <property type="project" value="UniProtKB-KW"/>
</dbReference>
<keyword evidence="2" id="KW-0808">Transferase</keyword>
<accession>A0A023W001</accession>
<sequence>MDVVKKFAVMSVTVVAGPVLTLFSPVVVTFGTGLIAVSLVKRLLQEHPRVLAHDHEHCPGGSESSSSSCATAPILRNLLQDQCDSENIGCNSSACSPSGIVKVTRQVVEVERGLYRDIFQDNEIPSVMEEKLQKLLYSEGEKIRRRCQFEASTMHSRKVKVPEVGTIPDIQTWFDATFPGNSVRFSDFDGYTVATEDINMDVQDCRLKFGKNFRPYEFKESLKPALRTAMPEKRQGSLIESVLAFRKRNLAAPRLQGALNEWHTIENVLKKALKVFFFEDLIDRTDHCTYESALRWWDKQSVTARAQLVADQRRLCDVDFTTYNFMIKNDVKPKLDLTPQVEYAALQTVVYPDKIVNAFFGPIIKEINERIIRALRPHVVFNSRMTADELNETVAFLTPHKYRALEIDFSKFDKSKTGLHIKAVIGLYKLFGLDGLLKVLWEKSQFQTYVKDRNFGLEAYLLYQQKSGNCDTYGSNTWSAALALLDCLPLEDAHFCVFGGDDSLILFDQGYIISDPCRQLAGTWNLECKVFDFKYPAFCGKFLLCIDGKYQFVPDAAKFITKLGRTDVRDVEVLSEIYISINDNYKSYKDFKVLDALDKALVDRYRSPYSAISALVSLCYHIFDFNKFKLLFNCEGKFVDKKLRKDFEW</sequence>
<protein>
    <submittedName>
        <fullName evidence="7">RNA-directed RNA polymerase</fullName>
    </submittedName>
</protein>
<organismHost>
    <name type="scientific">Triticum aestivum</name>
    <name type="common">Wheat</name>
    <dbReference type="NCBI Taxonomy" id="4565"/>
</organismHost>
<proteinExistence type="predicted"/>
<dbReference type="GO" id="GO:0003723">
    <property type="term" value="F:RNA binding"/>
    <property type="evidence" value="ECO:0007669"/>
    <property type="project" value="InterPro"/>
</dbReference>
<keyword evidence="4" id="KW-0547">Nucleotide-binding</keyword>
<dbReference type="EMBL" id="KJ433979">
    <property type="protein sequence ID" value="AHY22372.1"/>
    <property type="molecule type" value="Genomic_RNA"/>
</dbReference>
<dbReference type="GO" id="GO:0003968">
    <property type="term" value="F:RNA-directed RNA polymerase activity"/>
    <property type="evidence" value="ECO:0007669"/>
    <property type="project" value="UniProtKB-KW"/>
</dbReference>
<dbReference type="SUPFAM" id="SSF56672">
    <property type="entry name" value="DNA/RNA polymerases"/>
    <property type="match status" value="1"/>
</dbReference>
<dbReference type="GO" id="GO:0039694">
    <property type="term" value="P:viral RNA genome replication"/>
    <property type="evidence" value="ECO:0007669"/>
    <property type="project" value="InterPro"/>
</dbReference>
<evidence type="ECO:0000259" key="6">
    <source>
        <dbReference type="PROSITE" id="PS50507"/>
    </source>
</evidence>
<dbReference type="InterPro" id="IPR047310">
    <property type="entry name" value="Virgaviridae_RdRp"/>
</dbReference>
<name>A0A023W001_BSMV</name>
<keyword evidence="1 7" id="KW-0696">RNA-directed RNA polymerase</keyword>
<reference evidence="7" key="1">
    <citation type="journal article" date="2014" name="Sci. Rep.">
        <title>A complete ancient RNA genome: identification, reconstruction and evolutionary history of archaeological Barley Stripe Mosaic Virus.</title>
        <authorList>
            <person name="Smith O."/>
            <person name="Clapham A."/>
            <person name="Rose P."/>
            <person name="Liu Y."/>
            <person name="Wang J."/>
            <person name="Allaby R.G."/>
        </authorList>
    </citation>
    <scope>NUCLEOTIDE SEQUENCE</scope>
    <source>
        <strain evidence="7">Qasr Ibrim</strain>
    </source>
</reference>
<evidence type="ECO:0000256" key="2">
    <source>
        <dbReference type="ARBA" id="ARBA00022679"/>
    </source>
</evidence>